<keyword evidence="1" id="KW-0479">Metal-binding</keyword>
<evidence type="ECO:0000256" key="2">
    <source>
        <dbReference type="ARBA" id="ARBA00022771"/>
    </source>
</evidence>
<organism evidence="8 9">
    <name type="scientific">Cercopithifilaria johnstoni</name>
    <dbReference type="NCBI Taxonomy" id="2874296"/>
    <lineage>
        <taxon>Eukaryota</taxon>
        <taxon>Metazoa</taxon>
        <taxon>Ecdysozoa</taxon>
        <taxon>Nematoda</taxon>
        <taxon>Chromadorea</taxon>
        <taxon>Rhabditida</taxon>
        <taxon>Spirurina</taxon>
        <taxon>Spiruromorpha</taxon>
        <taxon>Filarioidea</taxon>
        <taxon>Onchocercidae</taxon>
        <taxon>Cercopithifilaria</taxon>
    </lineage>
</organism>
<dbReference type="Pfam" id="PF14634">
    <property type="entry name" value="zf-RING_5"/>
    <property type="match status" value="1"/>
</dbReference>
<dbReference type="PANTHER" id="PTHR22663:SF17">
    <property type="entry name" value="RING FINGER PROTEIN NARYA-RELATED"/>
    <property type="match status" value="1"/>
</dbReference>
<keyword evidence="4" id="KW-0469">Meiosis</keyword>
<dbReference type="GO" id="GO:0008270">
    <property type="term" value="F:zinc ion binding"/>
    <property type="evidence" value="ECO:0007669"/>
    <property type="project" value="UniProtKB-KW"/>
</dbReference>
<dbReference type="Proteomes" id="UP000746747">
    <property type="component" value="Unassembled WGS sequence"/>
</dbReference>
<feature type="region of interest" description="Disordered" evidence="6">
    <location>
        <begin position="344"/>
        <end position="363"/>
    </location>
</feature>
<dbReference type="GO" id="GO:0000795">
    <property type="term" value="C:synaptonemal complex"/>
    <property type="evidence" value="ECO:0007669"/>
    <property type="project" value="InterPro"/>
</dbReference>
<dbReference type="InterPro" id="IPR017907">
    <property type="entry name" value="Znf_RING_CS"/>
</dbReference>
<sequence length="363" mass="40563">MALSWVHCNNCYLIATAQNTTKHEHFALASCGHIFCSTCLDKCVSGKMCTVCGHSPFIYESVGRHMSEKTKKYFQTPNTLLVNALRKVNSVIKFQQNQYRIMRENVNSMHGQINNVADRCKETAKMCNFLERNANSLVTNIQHHYEVLQRLNNSFADCTQSLKYFGDVSDNADKSGSVDLQPHPSQGNNEQLNKENSFSLGSEPLNSVPSLDGQSLSNFNTPINKLFLHCSDVNRDFALPCHQSIKTPGNLAAVFGGKDRSNAIKSTKHTSSNNPYMHYISQKNTHSLAVVDRNFTCSAATQVEKHGFNLHQLGNKRRPKVPENMQLSQSIFKMGSTRSGIFTVRAHSPSRSPPCKSSRRGDN</sequence>
<dbReference type="GO" id="GO:0019789">
    <property type="term" value="F:SUMO transferase activity"/>
    <property type="evidence" value="ECO:0007669"/>
    <property type="project" value="InterPro"/>
</dbReference>
<evidence type="ECO:0000256" key="1">
    <source>
        <dbReference type="ARBA" id="ARBA00022723"/>
    </source>
</evidence>
<name>A0A8J2PX34_9BILA</name>
<feature type="compositionally biased region" description="Polar residues" evidence="6">
    <location>
        <begin position="183"/>
        <end position="204"/>
    </location>
</feature>
<dbReference type="PROSITE" id="PS00518">
    <property type="entry name" value="ZF_RING_1"/>
    <property type="match status" value="1"/>
</dbReference>
<dbReference type="PANTHER" id="PTHR22663">
    <property type="entry name" value="RING FINGER PROTEIN NARYA-RELATED"/>
    <property type="match status" value="1"/>
</dbReference>
<dbReference type="PROSITE" id="PS50089">
    <property type="entry name" value="ZF_RING_2"/>
    <property type="match status" value="1"/>
</dbReference>
<dbReference type="GO" id="GO:0007131">
    <property type="term" value="P:reciprocal meiotic recombination"/>
    <property type="evidence" value="ECO:0007669"/>
    <property type="project" value="InterPro"/>
</dbReference>
<dbReference type="EMBL" id="CAKAEH010000667">
    <property type="protein sequence ID" value="CAG9531628.1"/>
    <property type="molecule type" value="Genomic_DNA"/>
</dbReference>
<proteinExistence type="predicted"/>
<dbReference type="InterPro" id="IPR001841">
    <property type="entry name" value="Znf_RING"/>
</dbReference>
<keyword evidence="9" id="KW-1185">Reference proteome</keyword>
<dbReference type="SUPFAM" id="SSF57850">
    <property type="entry name" value="RING/U-box"/>
    <property type="match status" value="1"/>
</dbReference>
<dbReference type="OrthoDB" id="2535391at2759"/>
<evidence type="ECO:0000313" key="8">
    <source>
        <dbReference type="EMBL" id="CAG9531628.1"/>
    </source>
</evidence>
<keyword evidence="3" id="KW-0862">Zinc</keyword>
<comment type="caution">
    <text evidence="8">The sequence shown here is derived from an EMBL/GenBank/DDBJ whole genome shotgun (WGS) entry which is preliminary data.</text>
</comment>
<evidence type="ECO:0000256" key="6">
    <source>
        <dbReference type="SAM" id="MobiDB-lite"/>
    </source>
</evidence>
<evidence type="ECO:0000259" key="7">
    <source>
        <dbReference type="PROSITE" id="PS50089"/>
    </source>
</evidence>
<dbReference type="GO" id="GO:0007129">
    <property type="term" value="P:homologous chromosome pairing at meiosis"/>
    <property type="evidence" value="ECO:0007669"/>
    <property type="project" value="TreeGrafter"/>
</dbReference>
<dbReference type="AlphaFoldDB" id="A0A8J2PX34"/>
<reference evidence="8" key="1">
    <citation type="submission" date="2021-09" db="EMBL/GenBank/DDBJ databases">
        <authorList>
            <consortium name="Pathogen Informatics"/>
        </authorList>
    </citation>
    <scope>NUCLEOTIDE SEQUENCE</scope>
</reference>
<feature type="region of interest" description="Disordered" evidence="6">
    <location>
        <begin position="173"/>
        <end position="204"/>
    </location>
</feature>
<dbReference type="GO" id="GO:0016925">
    <property type="term" value="P:protein sumoylation"/>
    <property type="evidence" value="ECO:0007669"/>
    <property type="project" value="TreeGrafter"/>
</dbReference>
<protein>
    <recommendedName>
        <fullName evidence="7">RING-type domain-containing protein</fullName>
    </recommendedName>
</protein>
<evidence type="ECO:0000256" key="5">
    <source>
        <dbReference type="PROSITE-ProRule" id="PRU00175"/>
    </source>
</evidence>
<keyword evidence="2 5" id="KW-0863">Zinc-finger</keyword>
<evidence type="ECO:0000256" key="4">
    <source>
        <dbReference type="ARBA" id="ARBA00023254"/>
    </source>
</evidence>
<accession>A0A8J2PX34</accession>
<dbReference type="InterPro" id="IPR042123">
    <property type="entry name" value="Zip3/RNF212-like"/>
</dbReference>
<evidence type="ECO:0000313" key="9">
    <source>
        <dbReference type="Proteomes" id="UP000746747"/>
    </source>
</evidence>
<evidence type="ECO:0000256" key="3">
    <source>
        <dbReference type="ARBA" id="ARBA00022833"/>
    </source>
</evidence>
<gene>
    <name evidence="8" type="ORF">CJOHNSTONI_LOCUS2009</name>
</gene>
<feature type="domain" description="RING-type" evidence="7">
    <location>
        <begin position="8"/>
        <end position="52"/>
    </location>
</feature>